<sequence length="342" mass="37030">MHGIVLPAFYHQHCHIPTRNSPSTEFVPTMSKDGSTFTARDIELLAAAMSCTKAPVEVDYKAFAEKGKFKNAASAKASWNSLKKKLEKIGSGGSVAAAPDIEEAPTTDMKGDKKRMASESVDEDKDEDGEKPKTESSKKAPANKKALNPCNGEFGMLSKKCTRCVQAKKRCIAVEPVLFSALNVTVRARNAHVRAMRGDIVVGTGSTRAAAREAGDELTAKLRVLDRNRNRMMREQVTTGRSHPVTADVAGGPDSTLQLQRLHRGVLALVEIGKLFLGTLGVDTSSVDRILNVNWPDPDLANEVATTIAKDTTAAVGHEDEGEDLPDAPVKYETEEDEDWSE</sequence>
<feature type="region of interest" description="Disordered" evidence="1">
    <location>
        <begin position="93"/>
        <end position="146"/>
    </location>
</feature>
<evidence type="ECO:0000313" key="2">
    <source>
        <dbReference type="EMBL" id="KAK5110270.1"/>
    </source>
</evidence>
<feature type="compositionally biased region" description="Basic and acidic residues" evidence="1">
    <location>
        <begin position="128"/>
        <end position="138"/>
    </location>
</feature>
<organism evidence="2 3">
    <name type="scientific">Meristemomyces frigidus</name>
    <dbReference type="NCBI Taxonomy" id="1508187"/>
    <lineage>
        <taxon>Eukaryota</taxon>
        <taxon>Fungi</taxon>
        <taxon>Dikarya</taxon>
        <taxon>Ascomycota</taxon>
        <taxon>Pezizomycotina</taxon>
        <taxon>Dothideomycetes</taxon>
        <taxon>Dothideomycetidae</taxon>
        <taxon>Mycosphaerellales</taxon>
        <taxon>Teratosphaeriaceae</taxon>
        <taxon>Meristemomyces</taxon>
    </lineage>
</organism>
<name>A0AAN7TK86_9PEZI</name>
<proteinExistence type="predicted"/>
<dbReference type="AlphaFoldDB" id="A0AAN7TK86"/>
<evidence type="ECO:0000256" key="1">
    <source>
        <dbReference type="SAM" id="MobiDB-lite"/>
    </source>
</evidence>
<accession>A0AAN7TK86</accession>
<evidence type="ECO:0000313" key="3">
    <source>
        <dbReference type="Proteomes" id="UP001310890"/>
    </source>
</evidence>
<comment type="caution">
    <text evidence="2">The sequence shown here is derived from an EMBL/GenBank/DDBJ whole genome shotgun (WGS) entry which is preliminary data.</text>
</comment>
<feature type="region of interest" description="Disordered" evidence="1">
    <location>
        <begin position="313"/>
        <end position="342"/>
    </location>
</feature>
<gene>
    <name evidence="2" type="ORF">LTR62_006123</name>
</gene>
<dbReference type="Proteomes" id="UP001310890">
    <property type="component" value="Unassembled WGS sequence"/>
</dbReference>
<reference evidence="2" key="1">
    <citation type="submission" date="2023-08" db="EMBL/GenBank/DDBJ databases">
        <title>Black Yeasts Isolated from many extreme environments.</title>
        <authorList>
            <person name="Coleine C."/>
            <person name="Stajich J.E."/>
            <person name="Selbmann L."/>
        </authorList>
    </citation>
    <scope>NUCLEOTIDE SEQUENCE</scope>
    <source>
        <strain evidence="2">CCFEE 5401</strain>
    </source>
</reference>
<dbReference type="EMBL" id="JAVRRL010000051">
    <property type="protein sequence ID" value="KAK5110270.1"/>
    <property type="molecule type" value="Genomic_DNA"/>
</dbReference>
<protein>
    <submittedName>
        <fullName evidence="2">Uncharacterized protein</fullName>
    </submittedName>
</protein>